<evidence type="ECO:0000313" key="2">
    <source>
        <dbReference type="Proteomes" id="UP000001554"/>
    </source>
</evidence>
<sequence>MVSVVLIILFLGFTCEVKCFPAAVNGSTLSRQENTLLSWLQRRYHFNAAEVEATKELIEDEENDVDPKQDKIIFRLQVEEIVRKLRTMSDEEMEKIRKLFSRKMGAVRADEVFEAAEEIFESEKEANEELRQSFQLNEGEEDAFEELVEDTKDGKDVETEDMEFKLGLSELADSYDQLSPEQEERFRSLVEEEFGSEEAAMIFQEIRAIHEEMETLKENPNGDNGISLAAEKIDKVADDQENKMFWGELNVDVPDEGGESNGDLGSNRDNGMEEVQDFGNPMHYSLQVQTLFQHSLQVQTLFKSSLQVQTLFQHSLQVQTLFTSNLKV</sequence>
<dbReference type="RefSeq" id="XP_035675087.1">
    <property type="nucleotide sequence ID" value="XM_035819194.1"/>
</dbReference>
<dbReference type="PANTHER" id="PTHR37000">
    <property type="entry name" value="MUCIN-22"/>
    <property type="match status" value="1"/>
</dbReference>
<accession>A0A9J7L362</accession>
<proteinExistence type="predicted"/>
<dbReference type="InterPro" id="IPR053330">
    <property type="entry name" value="Mucin-22-like"/>
</dbReference>
<protein>
    <submittedName>
        <fullName evidence="3">Uncharacterized protein LOC118414900 isoform X2</fullName>
    </submittedName>
</protein>
<evidence type="ECO:0000313" key="3">
    <source>
        <dbReference type="RefSeq" id="XP_035675087.1"/>
    </source>
</evidence>
<name>A0A9J7L362_BRAFL</name>
<dbReference type="Proteomes" id="UP000001554">
    <property type="component" value="Chromosome 4"/>
</dbReference>
<reference evidence="3" key="2">
    <citation type="submission" date="2025-08" db="UniProtKB">
        <authorList>
            <consortium name="RefSeq"/>
        </authorList>
    </citation>
    <scope>IDENTIFICATION</scope>
    <source>
        <strain evidence="3">S238N-H82</strain>
        <tissue evidence="3">Testes</tissue>
    </source>
</reference>
<gene>
    <name evidence="3" type="primary">LOC118414900</name>
</gene>
<keyword evidence="1" id="KW-0732">Signal</keyword>
<organism evidence="2 3">
    <name type="scientific">Branchiostoma floridae</name>
    <name type="common">Florida lancelet</name>
    <name type="synonym">Amphioxus</name>
    <dbReference type="NCBI Taxonomy" id="7739"/>
    <lineage>
        <taxon>Eukaryota</taxon>
        <taxon>Metazoa</taxon>
        <taxon>Chordata</taxon>
        <taxon>Cephalochordata</taxon>
        <taxon>Leptocardii</taxon>
        <taxon>Amphioxiformes</taxon>
        <taxon>Branchiostomatidae</taxon>
        <taxon>Branchiostoma</taxon>
    </lineage>
</organism>
<keyword evidence="2" id="KW-1185">Reference proteome</keyword>
<reference evidence="2" key="1">
    <citation type="journal article" date="2020" name="Nat. Ecol. Evol.">
        <title>Deeply conserved synteny resolves early events in vertebrate evolution.</title>
        <authorList>
            <person name="Simakov O."/>
            <person name="Marletaz F."/>
            <person name="Yue J.X."/>
            <person name="O'Connell B."/>
            <person name="Jenkins J."/>
            <person name="Brandt A."/>
            <person name="Calef R."/>
            <person name="Tung C.H."/>
            <person name="Huang T.K."/>
            <person name="Schmutz J."/>
            <person name="Satoh N."/>
            <person name="Yu J.K."/>
            <person name="Putnam N.H."/>
            <person name="Green R.E."/>
            <person name="Rokhsar D.S."/>
        </authorList>
    </citation>
    <scope>NUCLEOTIDE SEQUENCE [LARGE SCALE GENOMIC DNA]</scope>
    <source>
        <strain evidence="2">S238N-H82</strain>
    </source>
</reference>
<dbReference type="AlphaFoldDB" id="A0A9J7L362"/>
<feature type="signal peptide" evidence="1">
    <location>
        <begin position="1"/>
        <end position="19"/>
    </location>
</feature>
<evidence type="ECO:0000256" key="1">
    <source>
        <dbReference type="SAM" id="SignalP"/>
    </source>
</evidence>
<dbReference type="GeneID" id="118414900"/>
<dbReference type="PANTHER" id="PTHR37000:SF5">
    <property type="entry name" value="COILED-COIL DOMAIN-CONTAINING PROTEIN 86"/>
    <property type="match status" value="1"/>
</dbReference>
<feature type="chain" id="PRO_5039908401" evidence="1">
    <location>
        <begin position="20"/>
        <end position="328"/>
    </location>
</feature>